<dbReference type="EMBL" id="BDFE01000017">
    <property type="protein sequence ID" value="GAU09263.1"/>
    <property type="molecule type" value="Genomic_DNA"/>
</dbReference>
<evidence type="ECO:0008006" key="3">
    <source>
        <dbReference type="Google" id="ProtNLM"/>
    </source>
</evidence>
<comment type="caution">
    <text evidence="1">The sequence shown here is derived from an EMBL/GenBank/DDBJ whole genome shotgun (WGS) entry which is preliminary data.</text>
</comment>
<dbReference type="STRING" id="1592317.DPF_1985"/>
<dbReference type="RefSeq" id="WP_069859518.1">
    <property type="nucleotide sequence ID" value="NZ_BDFE01000017.1"/>
</dbReference>
<protein>
    <recommendedName>
        <fullName evidence="3">Lipoprotein</fullName>
    </recommendedName>
</protein>
<proteinExistence type="predicted"/>
<dbReference type="PROSITE" id="PS51257">
    <property type="entry name" value="PROKAR_LIPOPROTEIN"/>
    <property type="match status" value="1"/>
</dbReference>
<gene>
    <name evidence="1" type="ORF">DPF_1985</name>
</gene>
<reference evidence="2" key="1">
    <citation type="submission" date="2016-06" db="EMBL/GenBank/DDBJ databases">
        <title>Draft genome sequence of Desulfoplanes formicivorans strain Pf12B.</title>
        <authorList>
            <person name="Watanabe M."/>
            <person name="Kojima H."/>
            <person name="Fukui M."/>
        </authorList>
    </citation>
    <scope>NUCLEOTIDE SEQUENCE [LARGE SCALE GENOMIC DNA]</scope>
    <source>
        <strain evidence="2">Pf12B</strain>
    </source>
</reference>
<keyword evidence="2" id="KW-1185">Reference proteome</keyword>
<accession>A0A194AIV7</accession>
<evidence type="ECO:0000313" key="1">
    <source>
        <dbReference type="EMBL" id="GAU09263.1"/>
    </source>
</evidence>
<sequence>MYTTGSKYALWACIALLGILLLTTGCGLKVWPSPLAQEDEFSWKEVSFSFSDTCLTIRATVEGAYDNLARVDLEWAPGDEDCPSCPFQARETRSFAMSDPEITRQGQTLTLLFCQLPPHTGFRWRIVGHNVHASLQPVASHVMYVGEDE</sequence>
<dbReference type="AlphaFoldDB" id="A0A194AIV7"/>
<organism evidence="1 2">
    <name type="scientific">Desulfoplanes formicivorans</name>
    <dbReference type="NCBI Taxonomy" id="1592317"/>
    <lineage>
        <taxon>Bacteria</taxon>
        <taxon>Pseudomonadati</taxon>
        <taxon>Thermodesulfobacteriota</taxon>
        <taxon>Desulfovibrionia</taxon>
        <taxon>Desulfovibrionales</taxon>
        <taxon>Desulfoplanaceae</taxon>
        <taxon>Desulfoplanes</taxon>
    </lineage>
</organism>
<name>A0A194AIV7_9BACT</name>
<dbReference type="Proteomes" id="UP000095200">
    <property type="component" value="Unassembled WGS sequence"/>
</dbReference>
<evidence type="ECO:0000313" key="2">
    <source>
        <dbReference type="Proteomes" id="UP000095200"/>
    </source>
</evidence>
<dbReference type="OrthoDB" id="5470981at2"/>